<sequence>MRPATYGERMGDSITGTTAAPASARARGVARTAAPEPLWREALGARLRRMRREQELTLDELAARAGLSPQYLSEIERGRKEPSSEMIAAVAGALGLGLLELTTEVADELRRGRRGVLGFLPSSAAREARLAEDDSAVHAPADSGADSVRPLDPAAPRSPAEAVLIEPPLGVAA</sequence>
<evidence type="ECO:0000259" key="3">
    <source>
        <dbReference type="PROSITE" id="PS50943"/>
    </source>
</evidence>
<dbReference type="CDD" id="cd00093">
    <property type="entry name" value="HTH_XRE"/>
    <property type="match status" value="1"/>
</dbReference>
<keyword evidence="1" id="KW-0238">DNA-binding</keyword>
<evidence type="ECO:0000256" key="1">
    <source>
        <dbReference type="ARBA" id="ARBA00023125"/>
    </source>
</evidence>
<comment type="caution">
    <text evidence="4">The sequence shown here is derived from an EMBL/GenBank/DDBJ whole genome shotgun (WGS) entry which is preliminary data.</text>
</comment>
<reference evidence="5" key="1">
    <citation type="journal article" date="2019" name="Int. J. Syst. Evol. Microbiol.">
        <title>The Global Catalogue of Microorganisms (GCM) 10K type strain sequencing project: providing services to taxonomists for standard genome sequencing and annotation.</title>
        <authorList>
            <consortium name="The Broad Institute Genomics Platform"/>
            <consortium name="The Broad Institute Genome Sequencing Center for Infectious Disease"/>
            <person name="Wu L."/>
            <person name="Ma J."/>
        </authorList>
    </citation>
    <scope>NUCLEOTIDE SEQUENCE [LARGE SCALE GENOMIC DNA]</scope>
    <source>
        <strain evidence="5">JCM 11483</strain>
    </source>
</reference>
<dbReference type="PROSITE" id="PS50943">
    <property type="entry name" value="HTH_CROC1"/>
    <property type="match status" value="1"/>
</dbReference>
<feature type="region of interest" description="Disordered" evidence="2">
    <location>
        <begin position="1"/>
        <end position="31"/>
    </location>
</feature>
<name>A0ABP6REI5_9MICC</name>
<accession>A0ABP6REI5</accession>
<dbReference type="InterPro" id="IPR010982">
    <property type="entry name" value="Lambda_DNA-bd_dom_sf"/>
</dbReference>
<gene>
    <name evidence="4" type="ORF">GCM10020260_16960</name>
</gene>
<dbReference type="SUPFAM" id="SSF47413">
    <property type="entry name" value="lambda repressor-like DNA-binding domains"/>
    <property type="match status" value="1"/>
</dbReference>
<dbReference type="InterPro" id="IPR050807">
    <property type="entry name" value="TransReg_Diox_bact_type"/>
</dbReference>
<feature type="compositionally biased region" description="Low complexity" evidence="2">
    <location>
        <begin position="15"/>
        <end position="31"/>
    </location>
</feature>
<dbReference type="Pfam" id="PF01381">
    <property type="entry name" value="HTH_3"/>
    <property type="match status" value="1"/>
</dbReference>
<proteinExistence type="predicted"/>
<dbReference type="PANTHER" id="PTHR46797:SF1">
    <property type="entry name" value="METHYLPHOSPHONATE SYNTHASE"/>
    <property type="match status" value="1"/>
</dbReference>
<evidence type="ECO:0000256" key="2">
    <source>
        <dbReference type="SAM" id="MobiDB-lite"/>
    </source>
</evidence>
<protein>
    <recommendedName>
        <fullName evidence="3">HTH cro/C1-type domain-containing protein</fullName>
    </recommendedName>
</protein>
<organism evidence="4 5">
    <name type="scientific">Nesterenkonia halobia</name>
    <dbReference type="NCBI Taxonomy" id="37922"/>
    <lineage>
        <taxon>Bacteria</taxon>
        <taxon>Bacillati</taxon>
        <taxon>Actinomycetota</taxon>
        <taxon>Actinomycetes</taxon>
        <taxon>Micrococcales</taxon>
        <taxon>Micrococcaceae</taxon>
        <taxon>Nesterenkonia</taxon>
    </lineage>
</organism>
<dbReference type="EMBL" id="BAAAYG010000005">
    <property type="protein sequence ID" value="GAA3285092.1"/>
    <property type="molecule type" value="Genomic_DNA"/>
</dbReference>
<feature type="region of interest" description="Disordered" evidence="2">
    <location>
        <begin position="131"/>
        <end position="173"/>
    </location>
</feature>
<dbReference type="SMART" id="SM00530">
    <property type="entry name" value="HTH_XRE"/>
    <property type="match status" value="1"/>
</dbReference>
<dbReference type="Proteomes" id="UP001501736">
    <property type="component" value="Unassembled WGS sequence"/>
</dbReference>
<feature type="domain" description="HTH cro/C1-type" evidence="3">
    <location>
        <begin position="47"/>
        <end position="109"/>
    </location>
</feature>
<dbReference type="Gene3D" id="1.10.260.40">
    <property type="entry name" value="lambda repressor-like DNA-binding domains"/>
    <property type="match status" value="1"/>
</dbReference>
<dbReference type="InterPro" id="IPR001387">
    <property type="entry name" value="Cro/C1-type_HTH"/>
</dbReference>
<dbReference type="PANTHER" id="PTHR46797">
    <property type="entry name" value="HTH-TYPE TRANSCRIPTIONAL REGULATOR"/>
    <property type="match status" value="1"/>
</dbReference>
<keyword evidence="5" id="KW-1185">Reference proteome</keyword>
<evidence type="ECO:0000313" key="5">
    <source>
        <dbReference type="Proteomes" id="UP001501736"/>
    </source>
</evidence>
<evidence type="ECO:0000313" key="4">
    <source>
        <dbReference type="EMBL" id="GAA3285092.1"/>
    </source>
</evidence>